<keyword evidence="2 9" id="KW-0349">Heme</keyword>
<evidence type="ECO:0000256" key="8">
    <source>
        <dbReference type="ARBA" id="ARBA00023136"/>
    </source>
</evidence>
<evidence type="ECO:0000313" key="12">
    <source>
        <dbReference type="Proteomes" id="UP000797356"/>
    </source>
</evidence>
<reference evidence="11" key="2">
    <citation type="submission" date="2019-07" db="EMBL/GenBank/DDBJ databases">
        <authorList>
            <person name="Yang Y."/>
            <person name="Bocs S."/>
            <person name="Baudouin L."/>
        </authorList>
    </citation>
    <scope>NUCLEOTIDE SEQUENCE</scope>
    <source>
        <tissue evidence="11">Spear leaf of Hainan Tall coconut</tissue>
    </source>
</reference>
<reference evidence="11" key="1">
    <citation type="journal article" date="2017" name="Gigascience">
        <title>The genome draft of coconut (Cocos nucifera).</title>
        <authorList>
            <person name="Xiao Y."/>
            <person name="Xu P."/>
            <person name="Fan H."/>
            <person name="Baudouin L."/>
            <person name="Xia W."/>
            <person name="Bocs S."/>
            <person name="Xu J."/>
            <person name="Li Q."/>
            <person name="Guo A."/>
            <person name="Zhou L."/>
            <person name="Li J."/>
            <person name="Wu Y."/>
            <person name="Ma Z."/>
            <person name="Armero A."/>
            <person name="Issali A.E."/>
            <person name="Liu N."/>
            <person name="Peng M."/>
            <person name="Yang Y."/>
        </authorList>
    </citation>
    <scope>NUCLEOTIDE SEQUENCE</scope>
    <source>
        <tissue evidence="11">Spear leaf of Hainan Tall coconut</tissue>
    </source>
</reference>
<evidence type="ECO:0000313" key="11">
    <source>
        <dbReference type="EMBL" id="KAG1354507.1"/>
    </source>
</evidence>
<evidence type="ECO:0000256" key="2">
    <source>
        <dbReference type="ARBA" id="ARBA00022617"/>
    </source>
</evidence>
<evidence type="ECO:0000256" key="1">
    <source>
        <dbReference type="ARBA" id="ARBA00004167"/>
    </source>
</evidence>
<dbReference type="PRINTS" id="PR00463">
    <property type="entry name" value="EP450I"/>
</dbReference>
<evidence type="ECO:0000256" key="6">
    <source>
        <dbReference type="ARBA" id="ARBA00023002"/>
    </source>
</evidence>
<dbReference type="Pfam" id="PF00067">
    <property type="entry name" value="p450"/>
    <property type="match status" value="1"/>
</dbReference>
<accession>A0A8K0IF26</accession>
<keyword evidence="7 9" id="KW-0408">Iron</keyword>
<comment type="cofactor">
    <cofactor evidence="9">
        <name>heme</name>
        <dbReference type="ChEBI" id="CHEBI:30413"/>
    </cofactor>
</comment>
<keyword evidence="6 10" id="KW-0560">Oxidoreductase</keyword>
<feature type="binding site" description="axial binding residue" evidence="9">
    <location>
        <position position="404"/>
    </location>
    <ligand>
        <name>heme</name>
        <dbReference type="ChEBI" id="CHEBI:30413"/>
    </ligand>
    <ligandPart>
        <name>Fe</name>
        <dbReference type="ChEBI" id="CHEBI:18248"/>
    </ligandPart>
</feature>
<comment type="caution">
    <text evidence="11">The sequence shown here is derived from an EMBL/GenBank/DDBJ whole genome shotgun (WGS) entry which is preliminary data.</text>
</comment>
<keyword evidence="10" id="KW-0503">Monooxygenase</keyword>
<evidence type="ECO:0000256" key="10">
    <source>
        <dbReference type="RuleBase" id="RU000461"/>
    </source>
</evidence>
<keyword evidence="12" id="KW-1185">Reference proteome</keyword>
<dbReference type="InterPro" id="IPR036396">
    <property type="entry name" value="Cyt_P450_sf"/>
</dbReference>
<keyword evidence="5" id="KW-1133">Transmembrane helix</keyword>
<dbReference type="GO" id="GO:0020037">
    <property type="term" value="F:heme binding"/>
    <property type="evidence" value="ECO:0007669"/>
    <property type="project" value="InterPro"/>
</dbReference>
<dbReference type="SUPFAM" id="SSF48264">
    <property type="entry name" value="Cytochrome P450"/>
    <property type="match status" value="1"/>
</dbReference>
<dbReference type="GO" id="GO:0016705">
    <property type="term" value="F:oxidoreductase activity, acting on paired donors, with incorporation or reduction of molecular oxygen"/>
    <property type="evidence" value="ECO:0007669"/>
    <property type="project" value="InterPro"/>
</dbReference>
<dbReference type="PANTHER" id="PTHR47945">
    <property type="entry name" value="CYTOCHROME P450 84A1-RELATED"/>
    <property type="match status" value="1"/>
</dbReference>
<dbReference type="InterPro" id="IPR001128">
    <property type="entry name" value="Cyt_P450"/>
</dbReference>
<evidence type="ECO:0000256" key="3">
    <source>
        <dbReference type="ARBA" id="ARBA00022692"/>
    </source>
</evidence>
<dbReference type="Gene3D" id="1.10.630.10">
    <property type="entry name" value="Cytochrome P450"/>
    <property type="match status" value="1"/>
</dbReference>
<evidence type="ECO:0000256" key="5">
    <source>
        <dbReference type="ARBA" id="ARBA00022989"/>
    </source>
</evidence>
<name>A0A8K0IF26_COCNU</name>
<comment type="subcellular location">
    <subcellularLocation>
        <location evidence="1">Membrane</location>
        <topology evidence="1">Single-pass membrane protein</topology>
    </subcellularLocation>
</comment>
<proteinExistence type="inferred from homology"/>
<dbReference type="EMBL" id="CM017878">
    <property type="protein sequence ID" value="KAG1354507.1"/>
    <property type="molecule type" value="Genomic_DNA"/>
</dbReference>
<dbReference type="PROSITE" id="PS00086">
    <property type="entry name" value="CYTOCHROME_P450"/>
    <property type="match status" value="1"/>
</dbReference>
<sequence>MLMMDQLTHRGLAKLADKFGGLCHLRLGFLHAFSVSTPDMARQVLQVQDNVFSNRPATIAITYLTYDRADMPFAHYGPFWRQMRKLCVMKLFSRKRAESRASVRDEVDATIRAASDEGEEPVNIGELIFNLTKNIIFRAAFGSQSHEDQYEFIGILEEFSKLFGAFNIGDFIPWLSWMDTQGINKRLKAARGALDRFIDKIIDEHLANPKAADAKDADMVDDMLAILKDSPAGKGGEGGDLQGNLKLTRDNIKAIIMDVMFGGTETVASAIEWAMSELMRNPEELKRVQQELTDVVGLDRKVQESDLAKLPYFKCVIKETLRLHPPIPLLLHETAQDCEVAGYSIPKKSRVMINVWAISRDKAAWKDAETFRPSRFAPDGECAGVDFRGNYFELLPFGSGRRSCPGLQLGIYALELAMAQLMHCFDWSLTDGMKPSELDMGDVFGLAAPRAVRLVAVPTPRLNCPLF</sequence>
<dbReference type="PANTHER" id="PTHR47945:SF5">
    <property type="entry name" value="CYTOCHROME P450 84A1-RELATED"/>
    <property type="match status" value="1"/>
</dbReference>
<organism evidence="11 12">
    <name type="scientific">Cocos nucifera</name>
    <name type="common">Coconut palm</name>
    <dbReference type="NCBI Taxonomy" id="13894"/>
    <lineage>
        <taxon>Eukaryota</taxon>
        <taxon>Viridiplantae</taxon>
        <taxon>Streptophyta</taxon>
        <taxon>Embryophyta</taxon>
        <taxon>Tracheophyta</taxon>
        <taxon>Spermatophyta</taxon>
        <taxon>Magnoliopsida</taxon>
        <taxon>Liliopsida</taxon>
        <taxon>Arecaceae</taxon>
        <taxon>Arecoideae</taxon>
        <taxon>Cocoseae</taxon>
        <taxon>Attaleinae</taxon>
        <taxon>Cocos</taxon>
    </lineage>
</organism>
<dbReference type="InterPro" id="IPR002401">
    <property type="entry name" value="Cyt_P450_E_grp-I"/>
</dbReference>
<dbReference type="InterPro" id="IPR053062">
    <property type="entry name" value="CYP450_84A"/>
</dbReference>
<dbReference type="GO" id="GO:0004497">
    <property type="term" value="F:monooxygenase activity"/>
    <property type="evidence" value="ECO:0007669"/>
    <property type="project" value="UniProtKB-KW"/>
</dbReference>
<evidence type="ECO:0000256" key="7">
    <source>
        <dbReference type="ARBA" id="ARBA00023004"/>
    </source>
</evidence>
<dbReference type="PRINTS" id="PR00385">
    <property type="entry name" value="P450"/>
</dbReference>
<dbReference type="AlphaFoldDB" id="A0A8K0IF26"/>
<dbReference type="FunFam" id="1.10.630.10:FF:000054">
    <property type="entry name" value="Cytochrome P450 84A1"/>
    <property type="match status" value="1"/>
</dbReference>
<gene>
    <name evidence="11" type="ORF">COCNU_07G006190</name>
</gene>
<comment type="similarity">
    <text evidence="10">Belongs to the cytochrome P450 family.</text>
</comment>
<evidence type="ECO:0000256" key="4">
    <source>
        <dbReference type="ARBA" id="ARBA00022723"/>
    </source>
</evidence>
<keyword evidence="4 9" id="KW-0479">Metal-binding</keyword>
<protein>
    <submittedName>
        <fullName evidence="11">Cytochrome P450 84A1</fullName>
    </submittedName>
</protein>
<dbReference type="InterPro" id="IPR017972">
    <property type="entry name" value="Cyt_P450_CS"/>
</dbReference>
<keyword evidence="3" id="KW-0812">Transmembrane</keyword>
<dbReference type="OrthoDB" id="2789670at2759"/>
<evidence type="ECO:0000256" key="9">
    <source>
        <dbReference type="PIRSR" id="PIRSR602401-1"/>
    </source>
</evidence>
<keyword evidence="8" id="KW-0472">Membrane</keyword>
<dbReference type="GO" id="GO:0005506">
    <property type="term" value="F:iron ion binding"/>
    <property type="evidence" value="ECO:0007669"/>
    <property type="project" value="InterPro"/>
</dbReference>
<dbReference type="CDD" id="cd11072">
    <property type="entry name" value="CYP71-like"/>
    <property type="match status" value="1"/>
</dbReference>
<dbReference type="Proteomes" id="UP000797356">
    <property type="component" value="Chromosome 7"/>
</dbReference>
<dbReference type="GO" id="GO:0016020">
    <property type="term" value="C:membrane"/>
    <property type="evidence" value="ECO:0007669"/>
    <property type="project" value="UniProtKB-SubCell"/>
</dbReference>